<sequence>MNEPREVCMRRPDLCGEPLWREAVGTGTVDMAEVLRKMAGEPTPPPVPEPPQPPAPPVPPEFAPGWGALIRVKGIIGSSYWRIVNTPYAQLGDIIVVKNPQEVFVLRRVRKADRWLEPPDALYVSGHIERQFCVYGFVLQRSIELIAQLFRSGKYAIILGCDPRAVVKPPRRFELQQIWRYEGYVVNASPARIAVVRLDNSAKRKIALSYFKKGCPVYSLWANQLLQLIGVPVQLTC</sequence>
<proteinExistence type="predicted"/>
<feature type="region of interest" description="Disordered" evidence="1">
    <location>
        <begin position="39"/>
        <end position="59"/>
    </location>
</feature>
<dbReference type="OrthoDB" id="29803at2157"/>
<reference evidence="4 5" key="1">
    <citation type="submission" date="2017-07" db="EMBL/GenBank/DDBJ databases">
        <title>Draft genome sequence of aerobic hyperthermophilic archaea, Pyrobaculum aerophilum YKB31 and YKB32.</title>
        <authorList>
            <person name="Mochizuki T."/>
            <person name="Berliner A.J."/>
            <person name="Yoshida-Takashima Y."/>
            <person name="Takaki Y."/>
            <person name="Nunoura T."/>
            <person name="Takai K."/>
        </authorList>
    </citation>
    <scope>NUCLEOTIDE SEQUENCE [LARGE SCALE GENOMIC DNA]</scope>
    <source>
        <strain evidence="2 5">YKB31</strain>
        <strain evidence="3 4">YKB32</strain>
    </source>
</reference>
<evidence type="ECO:0000256" key="1">
    <source>
        <dbReference type="SAM" id="MobiDB-lite"/>
    </source>
</evidence>
<dbReference type="EMBL" id="NMUE01000027">
    <property type="protein sequence ID" value="RFA95037.1"/>
    <property type="molecule type" value="Genomic_DNA"/>
</dbReference>
<dbReference type="EMBL" id="NMUF01000035">
    <property type="protein sequence ID" value="RFA96748.1"/>
    <property type="molecule type" value="Genomic_DNA"/>
</dbReference>
<accession>A0A371QX77</accession>
<evidence type="ECO:0000313" key="4">
    <source>
        <dbReference type="Proteomes" id="UP000256877"/>
    </source>
</evidence>
<evidence type="ECO:0000313" key="5">
    <source>
        <dbReference type="Proteomes" id="UP000257123"/>
    </source>
</evidence>
<dbReference type="Proteomes" id="UP000257123">
    <property type="component" value="Unassembled WGS sequence"/>
</dbReference>
<feature type="compositionally biased region" description="Pro residues" evidence="1">
    <location>
        <begin position="42"/>
        <end position="59"/>
    </location>
</feature>
<name>A0A371QX77_9CREN</name>
<organism evidence="2 5">
    <name type="scientific">Pyrobaculum aerophilum</name>
    <dbReference type="NCBI Taxonomy" id="13773"/>
    <lineage>
        <taxon>Archaea</taxon>
        <taxon>Thermoproteota</taxon>
        <taxon>Thermoprotei</taxon>
        <taxon>Thermoproteales</taxon>
        <taxon>Thermoproteaceae</taxon>
        <taxon>Pyrobaculum</taxon>
    </lineage>
</organism>
<evidence type="ECO:0000313" key="3">
    <source>
        <dbReference type="EMBL" id="RFA96748.1"/>
    </source>
</evidence>
<gene>
    <name evidence="2" type="ORF">CGL51_08630</name>
    <name evidence="3" type="ORF">CGL52_10655</name>
</gene>
<dbReference type="Proteomes" id="UP000256877">
    <property type="component" value="Unassembled WGS sequence"/>
</dbReference>
<evidence type="ECO:0000313" key="2">
    <source>
        <dbReference type="EMBL" id="RFA95037.1"/>
    </source>
</evidence>
<protein>
    <submittedName>
        <fullName evidence="2">Uncharacterized protein</fullName>
    </submittedName>
</protein>
<dbReference type="RefSeq" id="WP_116421434.1">
    <property type="nucleotide sequence ID" value="NZ_NMUE01000027.1"/>
</dbReference>
<dbReference type="AlphaFoldDB" id="A0A371QX77"/>
<comment type="caution">
    <text evidence="2">The sequence shown here is derived from an EMBL/GenBank/DDBJ whole genome shotgun (WGS) entry which is preliminary data.</text>
</comment>